<organism evidence="1">
    <name type="scientific">Oryza meridionalis</name>
    <dbReference type="NCBI Taxonomy" id="40149"/>
    <lineage>
        <taxon>Eukaryota</taxon>
        <taxon>Viridiplantae</taxon>
        <taxon>Streptophyta</taxon>
        <taxon>Embryophyta</taxon>
        <taxon>Tracheophyta</taxon>
        <taxon>Spermatophyta</taxon>
        <taxon>Magnoliopsida</taxon>
        <taxon>Liliopsida</taxon>
        <taxon>Poales</taxon>
        <taxon>Poaceae</taxon>
        <taxon>BOP clade</taxon>
        <taxon>Oryzoideae</taxon>
        <taxon>Oryzeae</taxon>
        <taxon>Oryzinae</taxon>
        <taxon>Oryza</taxon>
    </lineage>
</organism>
<protein>
    <submittedName>
        <fullName evidence="1">Uncharacterized protein</fullName>
    </submittedName>
</protein>
<proteinExistence type="predicted"/>
<dbReference type="AlphaFoldDB" id="A0A0E0CKQ5"/>
<sequence length="35" mass="3382">MGDGGILDVVTTLVASFSKSCLCGVAIGLAAFGHA</sequence>
<reference evidence="1" key="1">
    <citation type="submission" date="2015-04" db="UniProtKB">
        <authorList>
            <consortium name="EnsemblPlants"/>
        </authorList>
    </citation>
    <scope>IDENTIFICATION</scope>
</reference>
<reference evidence="1" key="2">
    <citation type="submission" date="2018-05" db="EMBL/GenBank/DDBJ databases">
        <title>OmerRS3 (Oryza meridionalis Reference Sequence Version 3).</title>
        <authorList>
            <person name="Zhang J."/>
            <person name="Kudrna D."/>
            <person name="Lee S."/>
            <person name="Talag J."/>
            <person name="Welchert J."/>
            <person name="Wing R.A."/>
        </authorList>
    </citation>
    <scope>NUCLEOTIDE SEQUENCE [LARGE SCALE GENOMIC DNA]</scope>
    <source>
        <strain evidence="1">OR44</strain>
    </source>
</reference>
<evidence type="ECO:0000313" key="2">
    <source>
        <dbReference type="Proteomes" id="UP000008021"/>
    </source>
</evidence>
<accession>A0A0E0CKQ5</accession>
<evidence type="ECO:0000313" key="1">
    <source>
        <dbReference type="EnsemblPlants" id="OMERI02G17100.1"/>
    </source>
</evidence>
<dbReference type="Gramene" id="OMERI02G17100.1">
    <property type="protein sequence ID" value="OMERI02G17100.1"/>
    <property type="gene ID" value="OMERI02G17100"/>
</dbReference>
<keyword evidence="2" id="KW-1185">Reference proteome</keyword>
<dbReference type="EnsemblPlants" id="OMERI02G17090.1">
    <property type="protein sequence ID" value="OMERI02G17090.1"/>
    <property type="gene ID" value="OMERI02G17090"/>
</dbReference>
<dbReference type="EnsemblPlants" id="OMERI02G17100.1">
    <property type="protein sequence ID" value="OMERI02G17100.1"/>
    <property type="gene ID" value="OMERI02G17100"/>
</dbReference>
<dbReference type="HOGENOM" id="CLU_3369275_0_0_1"/>
<dbReference type="Gramene" id="OMERI02G17090.1">
    <property type="protein sequence ID" value="OMERI02G17090.1"/>
    <property type="gene ID" value="OMERI02G17090"/>
</dbReference>
<name>A0A0E0CKQ5_9ORYZ</name>
<dbReference type="Proteomes" id="UP000008021">
    <property type="component" value="Chromosome 2"/>
</dbReference>